<evidence type="ECO:0000256" key="1">
    <source>
        <dbReference type="ARBA" id="ARBA00004123"/>
    </source>
</evidence>
<keyword evidence="9" id="KW-1185">Reference proteome</keyword>
<dbReference type="Gene3D" id="3.30.70.330">
    <property type="match status" value="1"/>
</dbReference>
<dbReference type="SUPFAM" id="SSF54928">
    <property type="entry name" value="RNA-binding domain, RBD"/>
    <property type="match status" value="1"/>
</dbReference>
<keyword evidence="3 5" id="KW-0694">RNA-binding</keyword>
<protein>
    <submittedName>
        <fullName evidence="8">U2 small nuclear ribonucleoprotein b</fullName>
    </submittedName>
</protein>
<evidence type="ECO:0000256" key="3">
    <source>
        <dbReference type="ARBA" id="ARBA00022884"/>
    </source>
</evidence>
<feature type="domain" description="RRM" evidence="7">
    <location>
        <begin position="8"/>
        <end position="87"/>
    </location>
</feature>
<sequence>MSENAPSQTLYLRNLPYKINMDELRASLYALFITHGTILDIVTKKSCEMREQAFIVYDNVASATAALRSLQNTNFYNKPMTIEYAKTKSNAVAKLDGTYRLPSLDKNKSSTALGKRSQADEEKENSTPMKMARQDEDSDDE</sequence>
<evidence type="ECO:0000259" key="7">
    <source>
        <dbReference type="PROSITE" id="PS50102"/>
    </source>
</evidence>
<dbReference type="Proteomes" id="UP000027586">
    <property type="component" value="Unassembled WGS sequence"/>
</dbReference>
<dbReference type="GO" id="GO:0005634">
    <property type="term" value="C:nucleus"/>
    <property type="evidence" value="ECO:0007669"/>
    <property type="project" value="UniProtKB-SubCell"/>
</dbReference>
<dbReference type="STRING" id="1263082.A0A068RQE2"/>
<dbReference type="PANTHER" id="PTHR48039:SF5">
    <property type="entry name" value="RNA-BINDING PROTEIN 28"/>
    <property type="match status" value="1"/>
</dbReference>
<dbReference type="SMART" id="SM00360">
    <property type="entry name" value="RRM"/>
    <property type="match status" value="1"/>
</dbReference>
<dbReference type="PANTHER" id="PTHR48039">
    <property type="entry name" value="RNA-BINDING MOTIF PROTEIN 14B"/>
    <property type="match status" value="1"/>
</dbReference>
<dbReference type="InterPro" id="IPR051945">
    <property type="entry name" value="RRM_MRD1_RNA_proc_ribogen"/>
</dbReference>
<evidence type="ECO:0000313" key="8">
    <source>
        <dbReference type="EMBL" id="CDH51847.1"/>
    </source>
</evidence>
<dbReference type="VEuPathDB" id="FungiDB:LCOR_03399.1"/>
<organism evidence="8 9">
    <name type="scientific">Lichtheimia corymbifera JMRC:FSU:9682</name>
    <dbReference type="NCBI Taxonomy" id="1263082"/>
    <lineage>
        <taxon>Eukaryota</taxon>
        <taxon>Fungi</taxon>
        <taxon>Fungi incertae sedis</taxon>
        <taxon>Mucoromycota</taxon>
        <taxon>Mucoromycotina</taxon>
        <taxon>Mucoromycetes</taxon>
        <taxon>Mucorales</taxon>
        <taxon>Lichtheimiaceae</taxon>
        <taxon>Lichtheimia</taxon>
    </lineage>
</organism>
<keyword evidence="8" id="KW-0687">Ribonucleoprotein</keyword>
<dbReference type="PROSITE" id="PS50102">
    <property type="entry name" value="RRM"/>
    <property type="match status" value="1"/>
</dbReference>
<feature type="region of interest" description="Disordered" evidence="6">
    <location>
        <begin position="101"/>
        <end position="141"/>
    </location>
</feature>
<dbReference type="InterPro" id="IPR012677">
    <property type="entry name" value="Nucleotide-bd_a/b_plait_sf"/>
</dbReference>
<keyword evidence="2" id="KW-0677">Repeat</keyword>
<dbReference type="Pfam" id="PF00076">
    <property type="entry name" value="RRM_1"/>
    <property type="match status" value="1"/>
</dbReference>
<evidence type="ECO:0000256" key="2">
    <source>
        <dbReference type="ARBA" id="ARBA00022737"/>
    </source>
</evidence>
<dbReference type="InterPro" id="IPR000504">
    <property type="entry name" value="RRM_dom"/>
</dbReference>
<evidence type="ECO:0000256" key="6">
    <source>
        <dbReference type="SAM" id="MobiDB-lite"/>
    </source>
</evidence>
<comment type="subcellular location">
    <subcellularLocation>
        <location evidence="1">Nucleus</location>
    </subcellularLocation>
</comment>
<reference evidence="8" key="1">
    <citation type="submission" date="2013-08" db="EMBL/GenBank/DDBJ databases">
        <title>Gene expansion shapes genome architecture in the human pathogen Lichtheimia corymbifera: an evolutionary genomics analysis in the ancient terrestrial Mucorales (Mucoromycotina).</title>
        <authorList>
            <person name="Schwartze V.U."/>
            <person name="Winter S."/>
            <person name="Shelest E."/>
            <person name="Marcet-Houben M."/>
            <person name="Horn F."/>
            <person name="Wehner S."/>
            <person name="Hoffmann K."/>
            <person name="Riege K."/>
            <person name="Sammeth M."/>
            <person name="Nowrousian M."/>
            <person name="Valiante V."/>
            <person name="Linde J."/>
            <person name="Jacobsen I.D."/>
            <person name="Marz M."/>
            <person name="Brakhage A.A."/>
            <person name="Gabaldon T."/>
            <person name="Bocker S."/>
            <person name="Voigt K."/>
        </authorList>
    </citation>
    <scope>NUCLEOTIDE SEQUENCE [LARGE SCALE GENOMIC DNA]</scope>
    <source>
        <strain evidence="8">FSU 9682</strain>
    </source>
</reference>
<accession>A0A068RQE2</accession>
<proteinExistence type="predicted"/>
<dbReference type="AlphaFoldDB" id="A0A068RQE2"/>
<dbReference type="FunFam" id="3.30.70.330:FF:000039">
    <property type="entry name" value="U1 small nuclear ribonucleoprotein A"/>
    <property type="match status" value="1"/>
</dbReference>
<dbReference type="GO" id="GO:0003729">
    <property type="term" value="F:mRNA binding"/>
    <property type="evidence" value="ECO:0007669"/>
    <property type="project" value="TreeGrafter"/>
</dbReference>
<gene>
    <name evidence="8" type="ORF">LCOR_03399.1</name>
</gene>
<dbReference type="CDD" id="cd12246">
    <property type="entry name" value="RRM1_U1A_like"/>
    <property type="match status" value="1"/>
</dbReference>
<dbReference type="OrthoDB" id="277802at2759"/>
<evidence type="ECO:0000256" key="4">
    <source>
        <dbReference type="ARBA" id="ARBA00023242"/>
    </source>
</evidence>
<comment type="caution">
    <text evidence="8">The sequence shown here is derived from an EMBL/GenBank/DDBJ whole genome shotgun (WGS) entry which is preliminary data.</text>
</comment>
<keyword evidence="4" id="KW-0539">Nucleus</keyword>
<evidence type="ECO:0000256" key="5">
    <source>
        <dbReference type="PROSITE-ProRule" id="PRU00176"/>
    </source>
</evidence>
<evidence type="ECO:0000313" key="9">
    <source>
        <dbReference type="Proteomes" id="UP000027586"/>
    </source>
</evidence>
<dbReference type="InterPro" id="IPR035979">
    <property type="entry name" value="RBD_domain_sf"/>
</dbReference>
<dbReference type="GO" id="GO:1990904">
    <property type="term" value="C:ribonucleoprotein complex"/>
    <property type="evidence" value="ECO:0007669"/>
    <property type="project" value="UniProtKB-KW"/>
</dbReference>
<name>A0A068RQE2_9FUNG</name>
<dbReference type="EMBL" id="CBTN010000011">
    <property type="protein sequence ID" value="CDH51847.1"/>
    <property type="molecule type" value="Genomic_DNA"/>
</dbReference>